<dbReference type="GO" id="GO:0003779">
    <property type="term" value="F:actin binding"/>
    <property type="evidence" value="ECO:0007669"/>
    <property type="project" value="UniProtKB-KW"/>
</dbReference>
<dbReference type="AlphaFoldDB" id="A0A3Q3VRG2"/>
<dbReference type="InterPro" id="IPR000299">
    <property type="entry name" value="FERM_domain"/>
</dbReference>
<dbReference type="InterPro" id="IPR019747">
    <property type="entry name" value="FERM_CS"/>
</dbReference>
<dbReference type="SMART" id="SM01196">
    <property type="entry name" value="FERM_C"/>
    <property type="match status" value="1"/>
</dbReference>
<keyword evidence="11" id="KW-0206">Cytoskeleton</keyword>
<keyword evidence="7" id="KW-0132">Cell division</keyword>
<dbReference type="Gene3D" id="1.20.80.10">
    <property type="match status" value="1"/>
</dbReference>
<dbReference type="InterPro" id="IPR029071">
    <property type="entry name" value="Ubiquitin-like_domsf"/>
</dbReference>
<dbReference type="Pfam" id="PF05902">
    <property type="entry name" value="4_1_CTD"/>
    <property type="match status" value="1"/>
</dbReference>
<keyword evidence="8" id="KW-0498">Mitosis</keyword>
<dbReference type="GO" id="GO:0031032">
    <property type="term" value="P:actomyosin structure organization"/>
    <property type="evidence" value="ECO:0007669"/>
    <property type="project" value="TreeGrafter"/>
</dbReference>
<evidence type="ECO:0000256" key="16">
    <source>
        <dbReference type="ARBA" id="ARBA00032586"/>
    </source>
</evidence>
<dbReference type="InterPro" id="IPR019749">
    <property type="entry name" value="Band_41_domain"/>
</dbReference>
<dbReference type="Proteomes" id="UP000261620">
    <property type="component" value="Unplaced"/>
</dbReference>
<dbReference type="GO" id="GO:0005886">
    <property type="term" value="C:plasma membrane"/>
    <property type="evidence" value="ECO:0007669"/>
    <property type="project" value="TreeGrafter"/>
</dbReference>
<dbReference type="PANTHER" id="PTHR23280:SF12">
    <property type="entry name" value="PROTEIN 4.1"/>
    <property type="match status" value="1"/>
</dbReference>
<dbReference type="SUPFAM" id="SSF54236">
    <property type="entry name" value="Ubiquitin-like"/>
    <property type="match status" value="1"/>
</dbReference>
<evidence type="ECO:0000256" key="9">
    <source>
        <dbReference type="ARBA" id="ARBA00022860"/>
    </source>
</evidence>
<evidence type="ECO:0000256" key="12">
    <source>
        <dbReference type="ARBA" id="ARBA00023242"/>
    </source>
</evidence>
<reference evidence="18" key="1">
    <citation type="submission" date="2025-08" db="UniProtKB">
        <authorList>
            <consortium name="Ensembl"/>
        </authorList>
    </citation>
    <scope>IDENTIFICATION</scope>
</reference>
<dbReference type="CDD" id="cd14473">
    <property type="entry name" value="FERM_B-lobe"/>
    <property type="match status" value="1"/>
</dbReference>
<evidence type="ECO:0000256" key="14">
    <source>
        <dbReference type="ARBA" id="ARBA00023658"/>
    </source>
</evidence>
<dbReference type="Pfam" id="PF04382">
    <property type="entry name" value="SAB"/>
    <property type="match status" value="1"/>
</dbReference>
<dbReference type="InterPro" id="IPR011993">
    <property type="entry name" value="PH-like_dom_sf"/>
</dbReference>
<dbReference type="PROSITE" id="PS00660">
    <property type="entry name" value="FERM_1"/>
    <property type="match status" value="1"/>
</dbReference>
<evidence type="ECO:0000256" key="5">
    <source>
        <dbReference type="ARBA" id="ARBA00022490"/>
    </source>
</evidence>
<reference evidence="18" key="2">
    <citation type="submission" date="2025-09" db="UniProtKB">
        <authorList>
            <consortium name="Ensembl"/>
        </authorList>
    </citation>
    <scope>IDENTIFICATION</scope>
</reference>
<evidence type="ECO:0000256" key="2">
    <source>
        <dbReference type="ARBA" id="ARBA00004245"/>
    </source>
</evidence>
<comment type="subcellular location">
    <subcellularLocation>
        <location evidence="3">Cytoplasm</location>
        <location evidence="3">Cell cortex</location>
    </subcellularLocation>
    <subcellularLocation>
        <location evidence="2">Cytoplasm</location>
        <location evidence="2">Cytoskeleton</location>
    </subcellularLocation>
    <subcellularLocation>
        <location evidence="1">Nucleus</location>
    </subcellularLocation>
</comment>
<name>A0A3Q3VRG2_MOLML</name>
<dbReference type="PANTHER" id="PTHR23280">
    <property type="entry name" value="4.1 G PROTEIN"/>
    <property type="match status" value="1"/>
</dbReference>
<dbReference type="GO" id="GO:0030866">
    <property type="term" value="P:cortical actin cytoskeleton organization"/>
    <property type="evidence" value="ECO:0007669"/>
    <property type="project" value="InterPro"/>
</dbReference>
<keyword evidence="10" id="KW-0009">Actin-binding</keyword>
<dbReference type="Pfam" id="PF09379">
    <property type="entry name" value="FERM_N"/>
    <property type="match status" value="1"/>
</dbReference>
<dbReference type="PIRSF" id="PIRSF002304">
    <property type="entry name" value="Membrane_skeletal_4_1"/>
    <property type="match status" value="1"/>
</dbReference>
<evidence type="ECO:0000313" key="18">
    <source>
        <dbReference type="Ensembl" id="ENSMMOP00000000957.1"/>
    </source>
</evidence>
<evidence type="ECO:0000256" key="7">
    <source>
        <dbReference type="ARBA" id="ARBA00022618"/>
    </source>
</evidence>
<protein>
    <recommendedName>
        <fullName evidence="14">Protein 4.1</fullName>
    </recommendedName>
    <alternativeName>
        <fullName evidence="15">Band 4.1</fullName>
    </alternativeName>
    <alternativeName>
        <fullName evidence="16">Erythrocyte membrane protein band 4.1</fullName>
    </alternativeName>
</protein>
<keyword evidence="13" id="KW-0131">Cell cycle</keyword>
<dbReference type="InterPro" id="IPR018980">
    <property type="entry name" value="FERM_PH-like_C"/>
</dbReference>
<keyword evidence="4" id="KW-0813">Transport</keyword>
<dbReference type="FunFam" id="2.30.29.30:FF:000001">
    <property type="entry name" value="Erythrocyte membrane protein band 4.1"/>
    <property type="match status" value="1"/>
</dbReference>
<dbReference type="OMA" id="WETPASK"/>
<dbReference type="InterPro" id="IPR019748">
    <property type="entry name" value="FERM_central"/>
</dbReference>
<dbReference type="SMART" id="SM00295">
    <property type="entry name" value="B41"/>
    <property type="match status" value="1"/>
</dbReference>
<dbReference type="GO" id="GO:0005856">
    <property type="term" value="C:cytoskeleton"/>
    <property type="evidence" value="ECO:0007669"/>
    <property type="project" value="UniProtKB-SubCell"/>
</dbReference>
<evidence type="ECO:0000256" key="6">
    <source>
        <dbReference type="ARBA" id="ARBA00022553"/>
    </source>
</evidence>
<keyword evidence="12" id="KW-0539">Nucleus</keyword>
<dbReference type="InterPro" id="IPR008379">
    <property type="entry name" value="Band_4.1_C"/>
</dbReference>
<dbReference type="GO" id="GO:0005634">
    <property type="term" value="C:nucleus"/>
    <property type="evidence" value="ECO:0007669"/>
    <property type="project" value="UniProtKB-SubCell"/>
</dbReference>
<dbReference type="InterPro" id="IPR035963">
    <property type="entry name" value="FERM_2"/>
</dbReference>
<dbReference type="InterPro" id="IPR018979">
    <property type="entry name" value="FERM_N"/>
</dbReference>
<keyword evidence="19" id="KW-1185">Reference proteome</keyword>
<dbReference type="SMART" id="SM01195">
    <property type="entry name" value="FA"/>
    <property type="match status" value="1"/>
</dbReference>
<dbReference type="Pfam" id="PF00373">
    <property type="entry name" value="FERM_M"/>
    <property type="match status" value="1"/>
</dbReference>
<keyword evidence="9" id="KW-0112">Calmodulin-binding</keyword>
<evidence type="ECO:0000256" key="3">
    <source>
        <dbReference type="ARBA" id="ARBA00004544"/>
    </source>
</evidence>
<dbReference type="Pfam" id="PF09380">
    <property type="entry name" value="FERM_C"/>
    <property type="match status" value="1"/>
</dbReference>
<evidence type="ECO:0000256" key="15">
    <source>
        <dbReference type="ARBA" id="ARBA00030419"/>
    </source>
</evidence>
<dbReference type="InterPro" id="IPR014847">
    <property type="entry name" value="FA"/>
</dbReference>
<dbReference type="InterPro" id="IPR000798">
    <property type="entry name" value="Ez/rad/moesin-like"/>
</dbReference>
<dbReference type="PROSITE" id="PS00661">
    <property type="entry name" value="FERM_2"/>
    <property type="match status" value="1"/>
</dbReference>
<dbReference type="FunFam" id="3.10.20.90:FF:000002">
    <property type="entry name" value="Erythrocyte protein band 4.1-like 3"/>
    <property type="match status" value="1"/>
</dbReference>
<dbReference type="Gene3D" id="3.10.20.90">
    <property type="entry name" value="Phosphatidylinositol 3-kinase Catalytic Subunit, Chain A, domain 1"/>
    <property type="match status" value="1"/>
</dbReference>
<keyword evidence="5" id="KW-0963">Cytoplasm</keyword>
<dbReference type="InterPro" id="IPR014352">
    <property type="entry name" value="FERM/acyl-CoA-bd_prot_sf"/>
</dbReference>
<evidence type="ECO:0000256" key="13">
    <source>
        <dbReference type="ARBA" id="ARBA00023306"/>
    </source>
</evidence>
<proteinExistence type="predicted"/>
<evidence type="ECO:0000256" key="8">
    <source>
        <dbReference type="ARBA" id="ARBA00022776"/>
    </source>
</evidence>
<dbReference type="Gene3D" id="2.30.29.30">
    <property type="entry name" value="Pleckstrin-homology domain (PH domain)/Phosphotyrosine-binding domain (PTB)"/>
    <property type="match status" value="1"/>
</dbReference>
<accession>A0A3Q3VRG2</accession>
<dbReference type="InterPro" id="IPR007477">
    <property type="entry name" value="SAB_dom"/>
</dbReference>
<evidence type="ECO:0000259" key="17">
    <source>
        <dbReference type="PROSITE" id="PS50057"/>
    </source>
</evidence>
<dbReference type="Ensembl" id="ENSMMOT00000000980.1">
    <property type="protein sequence ID" value="ENSMMOP00000000957.1"/>
    <property type="gene ID" value="ENSMMOG00000000815.1"/>
</dbReference>
<keyword evidence="6" id="KW-0597">Phosphoprotein</keyword>
<sequence>MQCKVTLLDDTQFECELDKHAKGQELFTKVCDHVNLLEKDYFGLANWETPTSKTWLEATKEIRKQVPGSVYEFTFSMKFYPPDPAQLTEDLTRYFLSLQLRKDIVRGVLPCSFVTLSLLGSYVAQSELGEYDPEVHGTDYMKDLSLAQGQSKELEEKVMELHRTYRSMSPAQADMLFLENAKKLSMYGVDLHQAKDLDGVDITLGVCSSGLMVYKDKLRINRFPWPKVLKISYKRSSFFIKIRASEQEQYESTIGFKLPHYKASKKLWKVCVEHHTFFRVPTVEPPSSRRFLVLGSKFRYSGRTQAQTRQASSMIDRPAPRFMRSASKRLSRNLDGGTLVSTQRGTRPVSAPVFSQAALAEAGIPMAPFDQPQTSTPIKTVRKEERRLEVTVEAVEPSKIEHVAKIKEFDKTHEDLLKHHASISKLKKNFMEAVPERRPSEWDKRLSTHSPFRTLGINGQPLPSADGPPLVQTQRVTITAVSNSLPSGISTTEVPLVPTKTFIYEHYNYLTNHAPVLGLCHLNVPPQVVKGGSSETRVEKRIVINADSDIDQDKVRALCYHTHKCPPRTSILHVIVKFEVKIDLF</sequence>
<dbReference type="GO" id="GO:0005938">
    <property type="term" value="C:cell cortex"/>
    <property type="evidence" value="ECO:0007669"/>
    <property type="project" value="UniProtKB-SubCell"/>
</dbReference>
<dbReference type="GO" id="GO:0005516">
    <property type="term" value="F:calmodulin binding"/>
    <property type="evidence" value="ECO:0007669"/>
    <property type="project" value="UniProtKB-KW"/>
</dbReference>
<evidence type="ECO:0000313" key="19">
    <source>
        <dbReference type="Proteomes" id="UP000261620"/>
    </source>
</evidence>
<dbReference type="FunFam" id="1.20.80.10:FF:000001">
    <property type="entry name" value="Erythrocyte membrane protein band 4.1"/>
    <property type="match status" value="1"/>
</dbReference>
<dbReference type="STRING" id="94237.ENSMMOP00000000957"/>
<dbReference type="PROSITE" id="PS50057">
    <property type="entry name" value="FERM_3"/>
    <property type="match status" value="1"/>
</dbReference>
<evidence type="ECO:0000256" key="10">
    <source>
        <dbReference type="ARBA" id="ARBA00023203"/>
    </source>
</evidence>
<dbReference type="SUPFAM" id="SSF50729">
    <property type="entry name" value="PH domain-like"/>
    <property type="match status" value="1"/>
</dbReference>
<evidence type="ECO:0000256" key="1">
    <source>
        <dbReference type="ARBA" id="ARBA00004123"/>
    </source>
</evidence>
<feature type="domain" description="FERM" evidence="17">
    <location>
        <begin position="1"/>
        <end position="282"/>
    </location>
</feature>
<dbReference type="GO" id="GO:0051301">
    <property type="term" value="P:cell division"/>
    <property type="evidence" value="ECO:0007669"/>
    <property type="project" value="UniProtKB-KW"/>
</dbReference>
<dbReference type="SUPFAM" id="SSF47031">
    <property type="entry name" value="Second domain of FERM"/>
    <property type="match status" value="1"/>
</dbReference>
<dbReference type="PRINTS" id="PR00935">
    <property type="entry name" value="BAND41"/>
</dbReference>
<dbReference type="CDD" id="cd13184">
    <property type="entry name" value="FERM_C_4_1_family"/>
    <property type="match status" value="1"/>
</dbReference>
<dbReference type="PRINTS" id="PR00661">
    <property type="entry name" value="ERMFAMILY"/>
</dbReference>
<evidence type="ECO:0000256" key="4">
    <source>
        <dbReference type="ARBA" id="ARBA00022448"/>
    </source>
</evidence>
<dbReference type="GO" id="GO:0005198">
    <property type="term" value="F:structural molecule activity"/>
    <property type="evidence" value="ECO:0007669"/>
    <property type="project" value="InterPro"/>
</dbReference>
<dbReference type="Pfam" id="PF08736">
    <property type="entry name" value="FA"/>
    <property type="match status" value="1"/>
</dbReference>
<organism evidence="18 19">
    <name type="scientific">Mola mola</name>
    <name type="common">Ocean sunfish</name>
    <name type="synonym">Tetraodon mola</name>
    <dbReference type="NCBI Taxonomy" id="94237"/>
    <lineage>
        <taxon>Eukaryota</taxon>
        <taxon>Metazoa</taxon>
        <taxon>Chordata</taxon>
        <taxon>Craniata</taxon>
        <taxon>Vertebrata</taxon>
        <taxon>Euteleostomi</taxon>
        <taxon>Actinopterygii</taxon>
        <taxon>Neopterygii</taxon>
        <taxon>Teleostei</taxon>
        <taxon>Neoteleostei</taxon>
        <taxon>Acanthomorphata</taxon>
        <taxon>Eupercaria</taxon>
        <taxon>Tetraodontiformes</taxon>
        <taxon>Molidae</taxon>
        <taxon>Mola</taxon>
    </lineage>
</organism>
<evidence type="ECO:0000256" key="11">
    <source>
        <dbReference type="ARBA" id="ARBA00023212"/>
    </source>
</evidence>